<sequence length="399" mass="42375">MGRSSGDADVIVVGGGAIGLASAWEAARRGRSVLVLERFRVGHERGSSAGLERQWRVQYSEECWSRLALDTLPLWQGLESAAGRRLVRLTGSLWFGRVGVATSEGELQAAASVLERLGVRYDWVSAAEIEARFGFARLPADHEGFHQPDGGVIDVRGTLDALHRLGAEAGVRVHENTRVRAVEPDGDGVTVRTEDGVHRAGAVIVNAGAFTNELLGPLGCPVDLRVFRMSSAYFDRRTADVDLPTWYAFLEPGEGDGDGADGADGANGSLYGFGHNPWTGSDAVRAAPDAELRVVEPDPAVPGPPDAGHLAATAAWVGEHLPGLVPRCVRRSTCLASLPADPGRQFYLGSLAGQVQHGERVVVQSAGWAFKFVPVFGRICADLALDGHSGFHVPASALR</sequence>
<name>A0ABV6V3B3_9ACTN</name>
<dbReference type="InterPro" id="IPR006076">
    <property type="entry name" value="FAD-dep_OxRdtase"/>
</dbReference>
<evidence type="ECO:0000256" key="2">
    <source>
        <dbReference type="ARBA" id="ARBA00022630"/>
    </source>
</evidence>
<dbReference type="Gene3D" id="3.30.9.10">
    <property type="entry name" value="D-Amino Acid Oxidase, subunit A, domain 2"/>
    <property type="match status" value="1"/>
</dbReference>
<reference evidence="6 7" key="1">
    <citation type="submission" date="2024-09" db="EMBL/GenBank/DDBJ databases">
        <authorList>
            <person name="Lee S.D."/>
        </authorList>
    </citation>
    <scope>NUCLEOTIDE SEQUENCE [LARGE SCALE GENOMIC DNA]</scope>
    <source>
        <strain evidence="6 7">N1-1</strain>
    </source>
</reference>
<evidence type="ECO:0000256" key="4">
    <source>
        <dbReference type="ARBA" id="ARBA00023002"/>
    </source>
</evidence>
<accession>A0ABV6V3B3</accession>
<feature type="domain" description="FAD dependent oxidoreductase" evidence="5">
    <location>
        <begin position="9"/>
        <end position="383"/>
    </location>
</feature>
<protein>
    <submittedName>
        <fullName evidence="6">FAD-dependent oxidoreductase</fullName>
    </submittedName>
</protein>
<dbReference type="InterPro" id="IPR036188">
    <property type="entry name" value="FAD/NAD-bd_sf"/>
</dbReference>
<evidence type="ECO:0000313" key="6">
    <source>
        <dbReference type="EMBL" id="MFC1408205.1"/>
    </source>
</evidence>
<dbReference type="SUPFAM" id="SSF51905">
    <property type="entry name" value="FAD/NAD(P)-binding domain"/>
    <property type="match status" value="1"/>
</dbReference>
<evidence type="ECO:0000256" key="1">
    <source>
        <dbReference type="ARBA" id="ARBA00001974"/>
    </source>
</evidence>
<dbReference type="InterPro" id="IPR045170">
    <property type="entry name" value="MTOX"/>
</dbReference>
<organism evidence="6 7">
    <name type="scientific">Streptacidiphilus alkalitolerans</name>
    <dbReference type="NCBI Taxonomy" id="3342712"/>
    <lineage>
        <taxon>Bacteria</taxon>
        <taxon>Bacillati</taxon>
        <taxon>Actinomycetota</taxon>
        <taxon>Actinomycetes</taxon>
        <taxon>Kitasatosporales</taxon>
        <taxon>Streptomycetaceae</taxon>
        <taxon>Streptacidiphilus</taxon>
    </lineage>
</organism>
<dbReference type="Proteomes" id="UP001592582">
    <property type="component" value="Unassembled WGS sequence"/>
</dbReference>
<evidence type="ECO:0000313" key="7">
    <source>
        <dbReference type="Proteomes" id="UP001592582"/>
    </source>
</evidence>
<dbReference type="Gene3D" id="3.50.50.60">
    <property type="entry name" value="FAD/NAD(P)-binding domain"/>
    <property type="match status" value="1"/>
</dbReference>
<proteinExistence type="predicted"/>
<gene>
    <name evidence="6" type="ORF">ACEZDG_02805</name>
</gene>
<dbReference type="PANTHER" id="PTHR10961">
    <property type="entry name" value="PEROXISOMAL SARCOSINE OXIDASE"/>
    <property type="match status" value="1"/>
</dbReference>
<evidence type="ECO:0000259" key="5">
    <source>
        <dbReference type="Pfam" id="PF01266"/>
    </source>
</evidence>
<comment type="caution">
    <text evidence="6">The sequence shown here is derived from an EMBL/GenBank/DDBJ whole genome shotgun (WGS) entry which is preliminary data.</text>
</comment>
<dbReference type="RefSeq" id="WP_380501812.1">
    <property type="nucleotide sequence ID" value="NZ_JBHEZX010000001.1"/>
</dbReference>
<dbReference type="PANTHER" id="PTHR10961:SF7">
    <property type="entry name" value="FAD DEPENDENT OXIDOREDUCTASE DOMAIN-CONTAINING PROTEIN"/>
    <property type="match status" value="1"/>
</dbReference>
<dbReference type="EMBL" id="JBHEZX010000001">
    <property type="protein sequence ID" value="MFC1408205.1"/>
    <property type="molecule type" value="Genomic_DNA"/>
</dbReference>
<keyword evidence="3" id="KW-0274">FAD</keyword>
<keyword evidence="2" id="KW-0285">Flavoprotein</keyword>
<keyword evidence="4" id="KW-0560">Oxidoreductase</keyword>
<dbReference type="Pfam" id="PF01266">
    <property type="entry name" value="DAO"/>
    <property type="match status" value="1"/>
</dbReference>
<evidence type="ECO:0000256" key="3">
    <source>
        <dbReference type="ARBA" id="ARBA00022827"/>
    </source>
</evidence>
<keyword evidence="7" id="KW-1185">Reference proteome</keyword>
<comment type="cofactor">
    <cofactor evidence="1">
        <name>FAD</name>
        <dbReference type="ChEBI" id="CHEBI:57692"/>
    </cofactor>
</comment>